<name>A0A1B7LFZ5_9FIRM</name>
<dbReference type="EMBL" id="LYVF01000106">
    <property type="protein sequence ID" value="OAT83606.1"/>
    <property type="molecule type" value="Genomic_DNA"/>
</dbReference>
<dbReference type="PANTHER" id="PTHR30217">
    <property type="entry name" value="PEPTIDASE U32 FAMILY"/>
    <property type="match status" value="1"/>
</dbReference>
<dbReference type="STRING" id="1838280.A6M21_07945"/>
<dbReference type="RefSeq" id="WP_066667458.1">
    <property type="nucleotide sequence ID" value="NZ_LYVF01000106.1"/>
</dbReference>
<comment type="caution">
    <text evidence="1">The sequence shown here is derived from an EMBL/GenBank/DDBJ whole genome shotgun (WGS) entry which is preliminary data.</text>
</comment>
<gene>
    <name evidence="1" type="ORF">A6M21_07945</name>
</gene>
<evidence type="ECO:0000313" key="1">
    <source>
        <dbReference type="EMBL" id="OAT83606.1"/>
    </source>
</evidence>
<organism evidence="1 2">
    <name type="scientific">Desulfotomaculum copahuensis</name>
    <dbReference type="NCBI Taxonomy" id="1838280"/>
    <lineage>
        <taxon>Bacteria</taxon>
        <taxon>Bacillati</taxon>
        <taxon>Bacillota</taxon>
        <taxon>Clostridia</taxon>
        <taxon>Eubacteriales</taxon>
        <taxon>Desulfotomaculaceae</taxon>
        <taxon>Desulfotomaculum</taxon>
    </lineage>
</organism>
<accession>A0A1B7LFZ5</accession>
<dbReference type="InterPro" id="IPR001539">
    <property type="entry name" value="Peptidase_U32"/>
</dbReference>
<evidence type="ECO:0000313" key="2">
    <source>
        <dbReference type="Proteomes" id="UP000078532"/>
    </source>
</evidence>
<dbReference type="Proteomes" id="UP000078532">
    <property type="component" value="Unassembled WGS sequence"/>
</dbReference>
<keyword evidence="2" id="KW-1185">Reference proteome</keyword>
<proteinExistence type="predicted"/>
<dbReference type="Pfam" id="PF01136">
    <property type="entry name" value="Peptidase_U32"/>
    <property type="match status" value="1"/>
</dbReference>
<evidence type="ECO:0008006" key="3">
    <source>
        <dbReference type="Google" id="ProtNLM"/>
    </source>
</evidence>
<reference evidence="1 2" key="1">
    <citation type="submission" date="2016-04" db="EMBL/GenBank/DDBJ databases">
        <authorList>
            <person name="Evans L.H."/>
            <person name="Alamgir A."/>
            <person name="Owens N."/>
            <person name="Weber N.D."/>
            <person name="Virtaneva K."/>
            <person name="Barbian K."/>
            <person name="Babar A."/>
            <person name="Rosenke K."/>
        </authorList>
    </citation>
    <scope>NUCLEOTIDE SEQUENCE [LARGE SCALE GENOMIC DNA]</scope>
    <source>
        <strain evidence="1 2">LMa1</strain>
    </source>
</reference>
<sequence>MMQILAPVNGSGQVPLMVKAGATELFCGYTDGSWMSDYNRPEADETGTQQLSLNRRESPFANITSYDELKKTAAKAGELGVPLYATVNAPYYTGRNYPFILEYIRALQEAGVSGIVVADPGLIQAVGEQEMGIKIILSTCTQVANIAAARFFQSLGVSRITFPRHITLREMARITAAVPEMEYECLILEDRCVFDDGNCNTLHCAGEFCRDDWTTSYYAAAGEIGFQEAQRLRQNETAYRQWVQPYVDETADREGWQNNGCGLCAVPYVMRHCRMTALKVSGRNLPLIQKLKSLWHLGRAVEMAGRGADPADIRREMQPHQVFPELCQLGYRCYFPDAFDGREAKKVS</sequence>
<protein>
    <recommendedName>
        <fullName evidence="3">Peptidase U32</fullName>
    </recommendedName>
</protein>
<dbReference type="AlphaFoldDB" id="A0A1B7LFZ5"/>
<dbReference type="OrthoDB" id="1983353at2"/>
<dbReference type="InterPro" id="IPR051454">
    <property type="entry name" value="RNA/ubiquinone_mod_enzymes"/>
</dbReference>